<evidence type="ECO:0000313" key="2">
    <source>
        <dbReference type="Proteomes" id="UP000019184"/>
    </source>
</evidence>
<dbReference type="AlphaFoldDB" id="A0A7U7G841"/>
<keyword evidence="2" id="KW-1185">Reference proteome</keyword>
<organism evidence="1 2">
    <name type="scientific">Candidatus Contendobacter odensis Run_B_J11</name>
    <dbReference type="NCBI Taxonomy" id="1400861"/>
    <lineage>
        <taxon>Bacteria</taxon>
        <taxon>Pseudomonadati</taxon>
        <taxon>Pseudomonadota</taxon>
        <taxon>Gammaproteobacteria</taxon>
        <taxon>Candidatus Competibacteraceae</taxon>
        <taxon>Candidatus Contendibacter</taxon>
    </lineage>
</organism>
<dbReference type="EMBL" id="CBTK010000035">
    <property type="protein sequence ID" value="CDH43676.1"/>
    <property type="molecule type" value="Genomic_DNA"/>
</dbReference>
<evidence type="ECO:0000313" key="1">
    <source>
        <dbReference type="EMBL" id="CDH43676.1"/>
    </source>
</evidence>
<sequence>MQSEAKATHPRMLNQFLALWAKGMAGEVVQALILSLNDLCTPGEITVTVHREGLHP</sequence>
<proteinExistence type="predicted"/>
<gene>
    <name evidence="1" type="ORF">BN874_130001</name>
</gene>
<name>A0A7U7G841_9GAMM</name>
<accession>A0A7U7G841</accession>
<reference evidence="1 2" key="1">
    <citation type="journal article" date="2014" name="ISME J.">
        <title>Candidatus Competibacter-lineage genomes retrieved from metagenomes reveal functional metabolic diversity.</title>
        <authorList>
            <person name="McIlroy S.J."/>
            <person name="Albertsen M."/>
            <person name="Andresen E.K."/>
            <person name="Saunders A.M."/>
            <person name="Kristiansen R."/>
            <person name="Stokholm-Bjerregaard M."/>
            <person name="Nielsen K.L."/>
            <person name="Nielsen P.H."/>
        </authorList>
    </citation>
    <scope>NUCLEOTIDE SEQUENCE [LARGE SCALE GENOMIC DNA]</scope>
    <source>
        <strain evidence="1 2">Run_B_J11</strain>
    </source>
</reference>
<protein>
    <submittedName>
        <fullName evidence="1">Uncharacterized protein</fullName>
    </submittedName>
</protein>
<dbReference type="Proteomes" id="UP000019184">
    <property type="component" value="Unassembled WGS sequence"/>
</dbReference>
<comment type="caution">
    <text evidence="1">The sequence shown here is derived from an EMBL/GenBank/DDBJ whole genome shotgun (WGS) entry which is preliminary data.</text>
</comment>